<proteinExistence type="predicted"/>
<dbReference type="EMBL" id="JAGFPW010000001">
    <property type="protein sequence ID" value="MBO3793255.1"/>
    <property type="molecule type" value="Genomic_DNA"/>
</dbReference>
<evidence type="ECO:0000313" key="2">
    <source>
        <dbReference type="EMBL" id="MBO3793255.1"/>
    </source>
</evidence>
<reference evidence="2" key="1">
    <citation type="submission" date="2021-03" db="EMBL/GenBank/DDBJ databases">
        <title>Isolation of Bacillus subtilis from fermented food sample.</title>
        <authorList>
            <person name="Lakshmanan V."/>
            <person name="Athira K."/>
            <person name="Rajagopal K."/>
        </authorList>
    </citation>
    <scope>NUCLEOTIDE SEQUENCE</scope>
    <source>
        <strain evidence="2">S1</strain>
    </source>
</reference>
<dbReference type="Pfam" id="PF09643">
    <property type="entry name" value="YopX"/>
    <property type="match status" value="1"/>
</dbReference>
<feature type="domain" description="YopX protein" evidence="1">
    <location>
        <begin position="5"/>
        <end position="141"/>
    </location>
</feature>
<organism evidence="2 3">
    <name type="scientific">Bacillus subtilis</name>
    <dbReference type="NCBI Taxonomy" id="1423"/>
    <lineage>
        <taxon>Bacteria</taxon>
        <taxon>Bacillati</taxon>
        <taxon>Bacillota</taxon>
        <taxon>Bacilli</taxon>
        <taxon>Bacillales</taxon>
        <taxon>Bacillaceae</taxon>
        <taxon>Bacillus</taxon>
    </lineage>
</organism>
<gene>
    <name evidence="2" type="ORF">J5227_02765</name>
</gene>
<dbReference type="SUPFAM" id="SSF159006">
    <property type="entry name" value="YopX-like"/>
    <property type="match status" value="1"/>
</dbReference>
<sequence>MNTAYRVWDGEQMHYWDDPGMSLEIIGTHWFLRHMDSKGHKNLIAESHEEGTALMWGTGIRLPGQLIDPEKCIYAPGKMIYESDLILRFDYNPDVYMKDKFIGEVKMIEGSWCVVNDKEEISVLLFSETAEDALLGNIHENVTEKEGAQ</sequence>
<dbReference type="Gene3D" id="2.30.30.290">
    <property type="entry name" value="YopX-like domains"/>
    <property type="match status" value="1"/>
</dbReference>
<evidence type="ECO:0000313" key="3">
    <source>
        <dbReference type="Proteomes" id="UP000665181"/>
    </source>
</evidence>
<protein>
    <recommendedName>
        <fullName evidence="1">YopX protein domain-containing protein</fullName>
    </recommendedName>
</protein>
<dbReference type="Proteomes" id="UP000665181">
    <property type="component" value="Unassembled WGS sequence"/>
</dbReference>
<accession>A0A8I1WDM5</accession>
<dbReference type="Gene3D" id="2.10.70.50">
    <property type="match status" value="1"/>
</dbReference>
<evidence type="ECO:0000259" key="1">
    <source>
        <dbReference type="Pfam" id="PF09643"/>
    </source>
</evidence>
<dbReference type="InterPro" id="IPR023385">
    <property type="entry name" value="YopX-like_C"/>
</dbReference>
<dbReference type="AlphaFoldDB" id="A0A8I1WDM5"/>
<dbReference type="InterPro" id="IPR019096">
    <property type="entry name" value="YopX_protein"/>
</dbReference>
<name>A0A8I1WDM5_BACIU</name>
<comment type="caution">
    <text evidence="2">The sequence shown here is derived from an EMBL/GenBank/DDBJ whole genome shotgun (WGS) entry which is preliminary data.</text>
</comment>